<evidence type="ECO:0000313" key="2">
    <source>
        <dbReference type="Proteomes" id="UP000609346"/>
    </source>
</evidence>
<dbReference type="EMBL" id="JACXZA010000001">
    <property type="protein sequence ID" value="MBD3917179.1"/>
    <property type="molecule type" value="Genomic_DNA"/>
</dbReference>
<dbReference type="Proteomes" id="UP000609346">
    <property type="component" value="Unassembled WGS sequence"/>
</dbReference>
<sequence>MRGVGVLLAAALSWVLVVLKVLEYRDYRIRRANGLHGPYLVKLIEMDG</sequence>
<name>A0ABR8MSP6_9BACL</name>
<dbReference type="RefSeq" id="WP_191201510.1">
    <property type="nucleotide sequence ID" value="NZ_JACXZA010000001.1"/>
</dbReference>
<gene>
    <name evidence="1" type="ORF">H8B09_00315</name>
</gene>
<accession>A0ABR8MSP6</accession>
<comment type="caution">
    <text evidence="1">The sequence shown here is derived from an EMBL/GenBank/DDBJ whole genome shotgun (WGS) entry which is preliminary data.</text>
</comment>
<evidence type="ECO:0000313" key="1">
    <source>
        <dbReference type="EMBL" id="MBD3917179.1"/>
    </source>
</evidence>
<organism evidence="1 2">
    <name type="scientific">Paenibacillus terricola</name>
    <dbReference type="NCBI Taxonomy" id="2763503"/>
    <lineage>
        <taxon>Bacteria</taxon>
        <taxon>Bacillati</taxon>
        <taxon>Bacillota</taxon>
        <taxon>Bacilli</taxon>
        <taxon>Bacillales</taxon>
        <taxon>Paenibacillaceae</taxon>
        <taxon>Paenibacillus</taxon>
    </lineage>
</organism>
<protein>
    <submittedName>
        <fullName evidence="1">Uncharacterized protein</fullName>
    </submittedName>
</protein>
<keyword evidence="2" id="KW-1185">Reference proteome</keyword>
<proteinExistence type="predicted"/>
<reference evidence="1 2" key="1">
    <citation type="submission" date="2020-09" db="EMBL/GenBank/DDBJ databases">
        <title>Paenibacillus sp. strain PR3 16S rRNA gene Genome sequencing and assembly.</title>
        <authorList>
            <person name="Kim J."/>
        </authorList>
    </citation>
    <scope>NUCLEOTIDE SEQUENCE [LARGE SCALE GENOMIC DNA]</scope>
    <source>
        <strain evidence="1 2">PR3</strain>
    </source>
</reference>